<keyword evidence="1" id="KW-0805">Transcription regulation</keyword>
<dbReference type="Gene3D" id="1.10.1740.10">
    <property type="match status" value="1"/>
</dbReference>
<evidence type="ECO:0000259" key="4">
    <source>
        <dbReference type="Pfam" id="PF07638"/>
    </source>
</evidence>
<dbReference type="InterPro" id="IPR014284">
    <property type="entry name" value="RNA_pol_sigma-70_dom"/>
</dbReference>
<dbReference type="InterPro" id="IPR036388">
    <property type="entry name" value="WH-like_DNA-bd_sf"/>
</dbReference>
<dbReference type="InterPro" id="IPR013324">
    <property type="entry name" value="RNA_pol_sigma_r3/r4-like"/>
</dbReference>
<evidence type="ECO:0000313" key="6">
    <source>
        <dbReference type="Proteomes" id="UP000739538"/>
    </source>
</evidence>
<feature type="domain" description="RNA polymerase sigma-70 ECF-like HTH" evidence="4">
    <location>
        <begin position="15"/>
        <end position="173"/>
    </location>
</feature>
<dbReference type="Pfam" id="PF07638">
    <property type="entry name" value="Sigma70_ECF"/>
    <property type="match status" value="1"/>
</dbReference>
<evidence type="ECO:0000313" key="5">
    <source>
        <dbReference type="EMBL" id="MCA9759307.1"/>
    </source>
</evidence>
<dbReference type="NCBIfam" id="TIGR02999">
    <property type="entry name" value="Sig-70_X6"/>
    <property type="match status" value="1"/>
</dbReference>
<keyword evidence="2" id="KW-0731">Sigma factor</keyword>
<organism evidence="5 6">
    <name type="scientific">Eiseniibacteriota bacterium</name>
    <dbReference type="NCBI Taxonomy" id="2212470"/>
    <lineage>
        <taxon>Bacteria</taxon>
        <taxon>Candidatus Eiseniibacteriota</taxon>
    </lineage>
</organism>
<dbReference type="InterPro" id="IPR039425">
    <property type="entry name" value="RNA_pol_sigma-70-like"/>
</dbReference>
<dbReference type="Gene3D" id="1.10.10.10">
    <property type="entry name" value="Winged helix-like DNA-binding domain superfamily/Winged helix DNA-binding domain"/>
    <property type="match status" value="1"/>
</dbReference>
<evidence type="ECO:0000256" key="3">
    <source>
        <dbReference type="ARBA" id="ARBA00023163"/>
    </source>
</evidence>
<evidence type="ECO:0000256" key="1">
    <source>
        <dbReference type="ARBA" id="ARBA00023015"/>
    </source>
</evidence>
<accession>A0A956SFZ8</accession>
<keyword evidence="3" id="KW-0804">Transcription</keyword>
<dbReference type="GO" id="GO:0006352">
    <property type="term" value="P:DNA-templated transcription initiation"/>
    <property type="evidence" value="ECO:0007669"/>
    <property type="project" value="InterPro"/>
</dbReference>
<dbReference type="PANTHER" id="PTHR43133:SF39">
    <property type="entry name" value="SIMILAR TO RNA POLYMERASE SIGMA-E FACTOR"/>
    <property type="match status" value="1"/>
</dbReference>
<dbReference type="InterPro" id="IPR011517">
    <property type="entry name" value="RNA_pol_sigma70_ECF-like"/>
</dbReference>
<dbReference type="NCBIfam" id="TIGR02937">
    <property type="entry name" value="sigma70-ECF"/>
    <property type="match status" value="1"/>
</dbReference>
<protein>
    <submittedName>
        <fullName evidence="5">Sigma-70 family RNA polymerase sigma factor</fullName>
    </submittedName>
</protein>
<reference evidence="5" key="2">
    <citation type="journal article" date="2021" name="Microbiome">
        <title>Successional dynamics and alternative stable states in a saline activated sludge microbial community over 9 years.</title>
        <authorList>
            <person name="Wang Y."/>
            <person name="Ye J."/>
            <person name="Ju F."/>
            <person name="Liu L."/>
            <person name="Boyd J.A."/>
            <person name="Deng Y."/>
            <person name="Parks D.H."/>
            <person name="Jiang X."/>
            <person name="Yin X."/>
            <person name="Woodcroft B.J."/>
            <person name="Tyson G.W."/>
            <person name="Hugenholtz P."/>
            <person name="Polz M.F."/>
            <person name="Zhang T."/>
        </authorList>
    </citation>
    <scope>NUCLEOTIDE SEQUENCE</scope>
    <source>
        <strain evidence="5">HKST-UBA02</strain>
    </source>
</reference>
<name>A0A956SFZ8_UNCEI</name>
<dbReference type="InterPro" id="IPR053812">
    <property type="entry name" value="HTH_Sigma70_ECF-like"/>
</dbReference>
<dbReference type="Proteomes" id="UP000739538">
    <property type="component" value="Unassembled WGS sequence"/>
</dbReference>
<sequence length="176" mass="20201">MSEEQTQQPGPQESFSDHYETLRRIATEYMRREGDPQTLQATELLHEAFLRLSKSGGTPWSDETHFRAIVARVMRQVLVDRARARKTAKRGHLKLTLGAVDGAVEPELTLDLIALDTAIEKVAAIDSRVARMIELRFFGGFRVVELAREFGISERDARREWEWARAVLREQLQNPE</sequence>
<evidence type="ECO:0000256" key="2">
    <source>
        <dbReference type="ARBA" id="ARBA00023082"/>
    </source>
</evidence>
<proteinExistence type="predicted"/>
<dbReference type="PANTHER" id="PTHR43133">
    <property type="entry name" value="RNA POLYMERASE ECF-TYPE SIGMA FACTO"/>
    <property type="match status" value="1"/>
</dbReference>
<dbReference type="EMBL" id="JAGQHS010000308">
    <property type="protein sequence ID" value="MCA9759307.1"/>
    <property type="molecule type" value="Genomic_DNA"/>
</dbReference>
<dbReference type="AlphaFoldDB" id="A0A956SFZ8"/>
<reference evidence="5" key="1">
    <citation type="submission" date="2020-04" db="EMBL/GenBank/DDBJ databases">
        <authorList>
            <person name="Zhang T."/>
        </authorList>
    </citation>
    <scope>NUCLEOTIDE SEQUENCE</scope>
    <source>
        <strain evidence="5">HKST-UBA02</strain>
    </source>
</reference>
<comment type="caution">
    <text evidence="5">The sequence shown here is derived from an EMBL/GenBank/DDBJ whole genome shotgun (WGS) entry which is preliminary data.</text>
</comment>
<dbReference type="SUPFAM" id="SSF88659">
    <property type="entry name" value="Sigma3 and sigma4 domains of RNA polymerase sigma factors"/>
    <property type="match status" value="1"/>
</dbReference>
<gene>
    <name evidence="5" type="ORF">KDA27_26175</name>
</gene>
<dbReference type="GO" id="GO:0016987">
    <property type="term" value="F:sigma factor activity"/>
    <property type="evidence" value="ECO:0007669"/>
    <property type="project" value="UniProtKB-KW"/>
</dbReference>